<dbReference type="PRINTS" id="PR00081">
    <property type="entry name" value="GDHRDH"/>
</dbReference>
<accession>A0A6J6DHX0</accession>
<protein>
    <submittedName>
        <fullName evidence="3">Unannotated protein</fullName>
    </submittedName>
</protein>
<dbReference type="PRINTS" id="PR00080">
    <property type="entry name" value="SDRFAMILY"/>
</dbReference>
<gene>
    <name evidence="3" type="ORF">UFOPK1493_01951</name>
</gene>
<evidence type="ECO:0000259" key="2">
    <source>
        <dbReference type="SMART" id="SM00822"/>
    </source>
</evidence>
<proteinExistence type="inferred from homology"/>
<dbReference type="Pfam" id="PF00106">
    <property type="entry name" value="adh_short"/>
    <property type="match status" value="1"/>
</dbReference>
<dbReference type="Gene3D" id="3.40.50.720">
    <property type="entry name" value="NAD(P)-binding Rossmann-like Domain"/>
    <property type="match status" value="1"/>
</dbReference>
<dbReference type="InterPro" id="IPR002347">
    <property type="entry name" value="SDR_fam"/>
</dbReference>
<dbReference type="SUPFAM" id="SSF51735">
    <property type="entry name" value="NAD(P)-binding Rossmann-fold domains"/>
    <property type="match status" value="1"/>
</dbReference>
<reference evidence="3" key="1">
    <citation type="submission" date="2020-05" db="EMBL/GenBank/DDBJ databases">
        <authorList>
            <person name="Chiriac C."/>
            <person name="Salcher M."/>
            <person name="Ghai R."/>
            <person name="Kavagutti S V."/>
        </authorList>
    </citation>
    <scope>NUCLEOTIDE SEQUENCE</scope>
</reference>
<dbReference type="CDD" id="cd05233">
    <property type="entry name" value="SDR_c"/>
    <property type="match status" value="1"/>
</dbReference>
<dbReference type="AlphaFoldDB" id="A0A6J6DHX0"/>
<name>A0A6J6DHX0_9ZZZZ</name>
<dbReference type="EMBL" id="CAEZSR010000069">
    <property type="protein sequence ID" value="CAB4563671.1"/>
    <property type="molecule type" value="Genomic_DNA"/>
</dbReference>
<organism evidence="3">
    <name type="scientific">freshwater metagenome</name>
    <dbReference type="NCBI Taxonomy" id="449393"/>
    <lineage>
        <taxon>unclassified sequences</taxon>
        <taxon>metagenomes</taxon>
        <taxon>ecological metagenomes</taxon>
    </lineage>
</organism>
<dbReference type="InterPro" id="IPR050259">
    <property type="entry name" value="SDR"/>
</dbReference>
<sequence length="259" mass="26953">MGVLDGRVACVTGGTRGIGLAIAKAFLDEGAKVVINGRNPDKAAASIAELNAGDNVHFIAGNVKQREDCEAIVHGTVEHFGKIDILVPNAGGGSNHAPVAQLTDEAMEDALLWNFWHTFWTMRTALNYMIPQQWGRIINISSVEGKVGKPAIATYVASKHAINGLTKSCAKEVGTLGITVNALCPGAIETDVMMAEGPGAAEAMGMTYEGLLNVFAQESAVKRLNECEDVALVAVLLASDAGAGITGSMISIDGGTSPY</sequence>
<dbReference type="InterPro" id="IPR057326">
    <property type="entry name" value="KR_dom"/>
</dbReference>
<evidence type="ECO:0000313" key="3">
    <source>
        <dbReference type="EMBL" id="CAB4563671.1"/>
    </source>
</evidence>
<comment type="similarity">
    <text evidence="1">Belongs to the short-chain dehydrogenases/reductases (SDR) family.</text>
</comment>
<dbReference type="PANTHER" id="PTHR42879:SF2">
    <property type="entry name" value="3-OXOACYL-[ACYL-CARRIER-PROTEIN] REDUCTASE FABG"/>
    <property type="match status" value="1"/>
</dbReference>
<evidence type="ECO:0000256" key="1">
    <source>
        <dbReference type="ARBA" id="ARBA00006484"/>
    </source>
</evidence>
<dbReference type="PANTHER" id="PTHR42879">
    <property type="entry name" value="3-OXOACYL-(ACYL-CARRIER-PROTEIN) REDUCTASE"/>
    <property type="match status" value="1"/>
</dbReference>
<feature type="domain" description="Ketoreductase" evidence="2">
    <location>
        <begin position="7"/>
        <end position="186"/>
    </location>
</feature>
<dbReference type="InterPro" id="IPR036291">
    <property type="entry name" value="NAD(P)-bd_dom_sf"/>
</dbReference>
<dbReference type="FunFam" id="3.40.50.720:FF:000084">
    <property type="entry name" value="Short-chain dehydrogenase reductase"/>
    <property type="match status" value="1"/>
</dbReference>
<dbReference type="SMART" id="SM00822">
    <property type="entry name" value="PKS_KR"/>
    <property type="match status" value="1"/>
</dbReference>